<feature type="compositionally biased region" description="Low complexity" evidence="1">
    <location>
        <begin position="13"/>
        <end position="29"/>
    </location>
</feature>
<proteinExistence type="predicted"/>
<feature type="region of interest" description="Disordered" evidence="1">
    <location>
        <begin position="1"/>
        <end position="29"/>
    </location>
</feature>
<dbReference type="InterPro" id="IPR011119">
    <property type="entry name" value="Unchr_helicase_relaxase_TraI"/>
</dbReference>
<keyword evidence="4" id="KW-1185">Reference proteome</keyword>
<reference evidence="3 4" key="1">
    <citation type="submission" date="2019-10" db="EMBL/GenBank/DDBJ databases">
        <title>Two novel species isolated from a subtropical stream in China.</title>
        <authorList>
            <person name="Lu H."/>
        </authorList>
    </citation>
    <scope>NUCLEOTIDE SEQUENCE [LARGE SCALE GENOMIC DNA]</scope>
    <source>
        <strain evidence="3 4">FT29W</strain>
    </source>
</reference>
<evidence type="ECO:0000256" key="1">
    <source>
        <dbReference type="SAM" id="MobiDB-lite"/>
    </source>
</evidence>
<protein>
    <submittedName>
        <fullName evidence="3">Relaxase</fullName>
    </submittedName>
</protein>
<gene>
    <name evidence="3" type="ORF">GEV02_20955</name>
</gene>
<evidence type="ECO:0000313" key="4">
    <source>
        <dbReference type="Proteomes" id="UP000440498"/>
    </source>
</evidence>
<evidence type="ECO:0000313" key="3">
    <source>
        <dbReference type="EMBL" id="MQA40626.1"/>
    </source>
</evidence>
<dbReference type="NCBIfam" id="NF041494">
    <property type="entry name" value="MobH"/>
    <property type="match status" value="1"/>
</dbReference>
<organism evidence="3 4">
    <name type="scientific">Rugamonas aquatica</name>
    <dbReference type="NCBI Taxonomy" id="2743357"/>
    <lineage>
        <taxon>Bacteria</taxon>
        <taxon>Pseudomonadati</taxon>
        <taxon>Pseudomonadota</taxon>
        <taxon>Betaproteobacteria</taxon>
        <taxon>Burkholderiales</taxon>
        <taxon>Oxalobacteraceae</taxon>
        <taxon>Telluria group</taxon>
        <taxon>Rugamonas</taxon>
    </lineage>
</organism>
<dbReference type="Proteomes" id="UP000440498">
    <property type="component" value="Unassembled WGS sequence"/>
</dbReference>
<dbReference type="EMBL" id="WHUG01000009">
    <property type="protein sequence ID" value="MQA40626.1"/>
    <property type="molecule type" value="Genomic_DNA"/>
</dbReference>
<dbReference type="Pfam" id="PF07514">
    <property type="entry name" value="TraI_2"/>
    <property type="match status" value="1"/>
</dbReference>
<dbReference type="Gene3D" id="1.10.3210.40">
    <property type="match status" value="1"/>
</dbReference>
<accession>A0A6A7N6G4</accession>
<dbReference type="RefSeq" id="WP_152839923.1">
    <property type="nucleotide sequence ID" value="NZ_WHUG01000009.1"/>
</dbReference>
<sequence length="594" mass="62488">MELPPLLGGWRRSTAPPATPASGAASPAAGATPSAPGFVYPSADPGLTAQAPDAILAANGELLAQLKLAYGCDGATFERDVLSLVRSYAAFVNVLPATPDNYFNDAGGLFRMGLEVGFFALQGTDGKIFGGRSTISGRRILEPRWRRATLIAGLCSEVHRVLSHIVVSDGGGAKWPAYMVPLTEWLARRNADRCFVRWVSQPRESRAGGLFALPYIVDASVLQYLSHENMVVVPHMLAAVGGIPGLRDHNIVDELVRRAVAVVINRNLQASADRYGKPQLGAHLERYLVDALRRLAGSDQGWMLNAPSSRLWLAQDGMFILWPQAVADVARLLDSEGWPGIPKVPETILEILLDAGVVEPRSDTLSTWLVCLPEAAQPQEAIKLAHPALLLSSTEPHPAPLGRSIVVATGGAAAAAGQGRSKPAGRKPVPAEQQAQRTIPFLHAVPGPANVVEPGPEAGDECEAALPPSTISVMAADDGGRVVLMAPLGLVAAVAQPLAQLIETLNGPGQPQCRVVAHGVFIPMTSLEQRHCDPGQVQRALHDAGMLVVGSTAGGAVWQVEFGGVEQAGLVLAPAWVDGLPHGGPANPRLTPEA</sequence>
<name>A0A6A7N6G4_9BURK</name>
<evidence type="ECO:0000259" key="2">
    <source>
        <dbReference type="Pfam" id="PF07514"/>
    </source>
</evidence>
<comment type="caution">
    <text evidence="3">The sequence shown here is derived from an EMBL/GenBank/DDBJ whole genome shotgun (WGS) entry which is preliminary data.</text>
</comment>
<dbReference type="AlphaFoldDB" id="A0A6A7N6G4"/>
<feature type="domain" description="Uncharacterised" evidence="2">
    <location>
        <begin position="46"/>
        <end position="363"/>
    </location>
</feature>